<protein>
    <recommendedName>
        <fullName evidence="6">Cilia- and flagella-associated protein 91</fullName>
    </recommendedName>
</protein>
<comment type="similarity">
    <text evidence="5">Belongs to the CFAP91 family.</text>
</comment>
<keyword evidence="4" id="KW-0966">Cell projection</keyword>
<organism evidence="10 11">
    <name type="scientific">Clupea harengus</name>
    <name type="common">Atlantic herring</name>
    <dbReference type="NCBI Taxonomy" id="7950"/>
    <lineage>
        <taxon>Eukaryota</taxon>
        <taxon>Metazoa</taxon>
        <taxon>Chordata</taxon>
        <taxon>Craniata</taxon>
        <taxon>Vertebrata</taxon>
        <taxon>Euteleostomi</taxon>
        <taxon>Actinopterygii</taxon>
        <taxon>Neopterygii</taxon>
        <taxon>Teleostei</taxon>
        <taxon>Clupei</taxon>
        <taxon>Clupeiformes</taxon>
        <taxon>Clupeoidei</taxon>
        <taxon>Clupeidae</taxon>
        <taxon>Clupea</taxon>
    </lineage>
</organism>
<dbReference type="GeneID" id="105904053"/>
<dbReference type="RefSeq" id="XP_031438525.2">
    <property type="nucleotide sequence ID" value="XM_031582665.2"/>
</dbReference>
<gene>
    <name evidence="11" type="primary">cfap91</name>
</gene>
<dbReference type="KEGG" id="char:105904053"/>
<dbReference type="Proteomes" id="UP000515152">
    <property type="component" value="Chromosome 2"/>
</dbReference>
<evidence type="ECO:0000256" key="7">
    <source>
        <dbReference type="SAM" id="Coils"/>
    </source>
</evidence>
<keyword evidence="11" id="KW-0282">Flagellum</keyword>
<evidence type="ECO:0000256" key="4">
    <source>
        <dbReference type="ARBA" id="ARBA00023273"/>
    </source>
</evidence>
<dbReference type="AlphaFoldDB" id="A0A6P8GUQ1"/>
<reference evidence="11" key="1">
    <citation type="submission" date="2025-08" db="UniProtKB">
        <authorList>
            <consortium name="RefSeq"/>
        </authorList>
    </citation>
    <scope>IDENTIFICATION</scope>
</reference>
<feature type="region of interest" description="Disordered" evidence="8">
    <location>
        <begin position="716"/>
        <end position="737"/>
    </location>
</feature>
<dbReference type="Pfam" id="PF14738">
    <property type="entry name" value="CFAP91"/>
    <property type="match status" value="1"/>
</dbReference>
<name>A0A6P8GUQ1_CLUHA</name>
<evidence type="ECO:0000313" key="10">
    <source>
        <dbReference type="Proteomes" id="UP000515152"/>
    </source>
</evidence>
<dbReference type="OrthoDB" id="567787at2759"/>
<sequence length="807" mass="92989">MSVSVTRTFYNKNEGKKGYRPQRVHDYLYDPIYTVSGEMDHARVSFKAQTSVDRVRKVPEFRSMFSHLPHHPRYTLRLESTDPVPEFINRRWRGHAVQRRQALQQLADVIPGIQTEGPDQQGCSVSGADRWKFFKRPLIPFTQQVPADVVFAVPSLAQFHLGDGQAERTPTPFQRTVAVQTDYRDSEAQTDPYTTEYVLRPGTAPPELLTLATLTWGHGLPAGLAEVEMIERARAKRAWEATLPSVSDLGQLDKRRRMMEEMNRKEWAFRESEIEKLQEVRLTLLMQLLRQREETQQEATVRCLDQCFSHQQRTKESRLKCIRNNFIISLRKLTEKRKNIEGKLERRDIVKDYSDYGSPTYAPLSCVGVFPDRDSERNVVRSQLLDTFEGLVQLEANMPSSVLEPRIKAPKCKVSKSFIKRADRREMELMKTYETLKEEKERVEEKKTLRFLYKTERPEPRADSPVVEAPPEGDEEMELAVIFLQKLLRGRSTQNQMFEGKEKRLELIQELRTTHALQREEQELLKDDKKLTHTLQAQREVHCNKLSLMEGYEAGVSGAALVDMLDFLSKELVRLQEERRLHALTLLAERRRRMREAEESGRRQVEERRRREDDHIFKQVVKVHQDTVDLYLEDIILGTVERTADAQAREEIQRQAEEVNNVAYAVEETRGALQSEEIVAELVYSFLLPEIQKVYVRDRVRQSQRRHLQAAHSIICRGTEGSAAPQRPPRPLSPSDRASRQLLQDVVGQVDQAILSPSVARTTTQATAGSADVSHDPTASMLEDGPPTNPEETDGREGQQEAEGQEP</sequence>
<evidence type="ECO:0000256" key="3">
    <source>
        <dbReference type="ARBA" id="ARBA00023212"/>
    </source>
</evidence>
<dbReference type="CTD" id="89876"/>
<evidence type="ECO:0000256" key="6">
    <source>
        <dbReference type="ARBA" id="ARBA00029555"/>
    </source>
</evidence>
<evidence type="ECO:0000256" key="1">
    <source>
        <dbReference type="ARBA" id="ARBA00004430"/>
    </source>
</evidence>
<dbReference type="InterPro" id="IPR026720">
    <property type="entry name" value="CFAP91"/>
</dbReference>
<keyword evidence="7" id="KW-0175">Coiled coil</keyword>
<dbReference type="PANTHER" id="PTHR22455:SF10">
    <property type="entry name" value="CILIA- AND FLAGELLA-ASSOCIATED PROTEIN 91"/>
    <property type="match status" value="1"/>
</dbReference>
<accession>A0A6P8GUQ1</accession>
<evidence type="ECO:0000256" key="5">
    <source>
        <dbReference type="ARBA" id="ARBA00029468"/>
    </source>
</evidence>
<evidence type="ECO:0000259" key="9">
    <source>
        <dbReference type="Pfam" id="PF14738"/>
    </source>
</evidence>
<feature type="region of interest" description="Disordered" evidence="8">
    <location>
        <begin position="757"/>
        <end position="807"/>
    </location>
</feature>
<dbReference type="InterPro" id="IPR032840">
    <property type="entry name" value="CFAP91_dom"/>
</dbReference>
<keyword evidence="3" id="KW-0206">Cytoskeleton</keyword>
<evidence type="ECO:0000256" key="2">
    <source>
        <dbReference type="ARBA" id="ARBA00022490"/>
    </source>
</evidence>
<proteinExistence type="inferred from homology"/>
<dbReference type="GO" id="GO:0005930">
    <property type="term" value="C:axoneme"/>
    <property type="evidence" value="ECO:0007669"/>
    <property type="project" value="UniProtKB-SubCell"/>
</dbReference>
<feature type="compositionally biased region" description="Polar residues" evidence="8">
    <location>
        <begin position="759"/>
        <end position="768"/>
    </location>
</feature>
<evidence type="ECO:0000313" key="11">
    <source>
        <dbReference type="RefSeq" id="XP_031438525.2"/>
    </source>
</evidence>
<evidence type="ECO:0000256" key="8">
    <source>
        <dbReference type="SAM" id="MobiDB-lite"/>
    </source>
</evidence>
<keyword evidence="2" id="KW-0963">Cytoplasm</keyword>
<keyword evidence="10" id="KW-1185">Reference proteome</keyword>
<feature type="domain" description="CFAP91" evidence="9">
    <location>
        <begin position="179"/>
        <end position="332"/>
    </location>
</feature>
<keyword evidence="11" id="KW-0969">Cilium</keyword>
<dbReference type="PANTHER" id="PTHR22455">
    <property type="entry name" value="CILIA- AND FLAGELLA-ASSOCIATED PROTEIN 91"/>
    <property type="match status" value="1"/>
</dbReference>
<comment type="subcellular location">
    <subcellularLocation>
        <location evidence="1">Cytoplasm</location>
        <location evidence="1">Cytoskeleton</location>
        <location evidence="1">Cilium axoneme</location>
    </subcellularLocation>
</comment>
<feature type="coiled-coil region" evidence="7">
    <location>
        <begin position="419"/>
        <end position="446"/>
    </location>
</feature>